<sequence>MVNNKQQQQTLTIPPTTTQNQTTNNNQNIQNLLPSHFGSKGKVTLLSTPRGGPLPEHTPTRKLRLFALQLLSHIISNSILVIIVVYALIKRCLTKAINQLLQLPTQSNHHKKISRQWDLPHKFKHEKVTKDFHYYAKQAGYEIIEQTVETLDGYFLKVWKIVKPGQERFTLKNGKGGYPVLIQHGLFQSSGSFITSEERSLAFWLAEHGGYQVYLGNNRGIFNMGHRKLKRSDPRFWDYNIKELSLYDLPALVDHVLNDTGHSKLAFLGHSQGNATMFCTLATGMIPELGNKLSCFVALAPAVYAGPLTEGFPFGALKSMRWRTWRRFFGILDFLPIMSMCVDWLPSTIFGFLGYQMFAFLFNWTDRNWLLRRKLKMFRFTPSPVSSAGIFWWTGYQGFSTRGCVLDPEVERWWDSRFPPGGKDFLVLTDPLVKRIETHEKSVDLIRNFKIEDGEHCDTFWHADAVELCFHLIIEDIEKTRKDKHAPDATLTQTEELTAPTTEPTASPARDNRLQQILCEPSSCNAKTREQIMSGILSGQIFELGHRSLNLQEDEPLDEQEVDETSRVEEQQRVDRLLVVDGSLFEDDRDRHQAPVMHLDRDV</sequence>
<dbReference type="PANTHER" id="PTHR11005">
    <property type="entry name" value="LYSOSOMAL ACID LIPASE-RELATED"/>
    <property type="match status" value="1"/>
</dbReference>
<keyword evidence="2" id="KW-0812">Transmembrane</keyword>
<dbReference type="GO" id="GO:0006629">
    <property type="term" value="P:lipid metabolic process"/>
    <property type="evidence" value="ECO:0007669"/>
    <property type="project" value="InterPro"/>
</dbReference>
<keyword evidence="2" id="KW-0472">Membrane</keyword>
<dbReference type="AlphaFoldDB" id="A0A0L6V767"/>
<dbReference type="OrthoDB" id="9974421at2759"/>
<keyword evidence="5" id="KW-1185">Reference proteome</keyword>
<gene>
    <name evidence="4" type="ORF">VP01_2425g1</name>
</gene>
<evidence type="ECO:0000259" key="3">
    <source>
        <dbReference type="Pfam" id="PF04083"/>
    </source>
</evidence>
<dbReference type="VEuPathDB" id="FungiDB:VP01_2425g1"/>
<dbReference type="Pfam" id="PF04083">
    <property type="entry name" value="Abhydro_lipase"/>
    <property type="match status" value="1"/>
</dbReference>
<evidence type="ECO:0000256" key="1">
    <source>
        <dbReference type="SAM" id="MobiDB-lite"/>
    </source>
</evidence>
<dbReference type="EMBL" id="LAVV01007309">
    <property type="protein sequence ID" value="KNZ56352.1"/>
    <property type="molecule type" value="Genomic_DNA"/>
</dbReference>
<dbReference type="Gene3D" id="3.40.50.1820">
    <property type="entry name" value="alpha/beta hydrolase"/>
    <property type="match status" value="1"/>
</dbReference>
<keyword evidence="2" id="KW-1133">Transmembrane helix</keyword>
<comment type="caution">
    <text evidence="4">The sequence shown here is derived from an EMBL/GenBank/DDBJ whole genome shotgun (WGS) entry which is preliminary data.</text>
</comment>
<accession>A0A0L6V767</accession>
<feature type="region of interest" description="Disordered" evidence="1">
    <location>
        <begin position="1"/>
        <end position="29"/>
    </location>
</feature>
<dbReference type="SUPFAM" id="SSF53474">
    <property type="entry name" value="alpha/beta-Hydrolases"/>
    <property type="match status" value="1"/>
</dbReference>
<dbReference type="InterPro" id="IPR029058">
    <property type="entry name" value="AB_hydrolase_fold"/>
</dbReference>
<evidence type="ECO:0000313" key="4">
    <source>
        <dbReference type="EMBL" id="KNZ56352.1"/>
    </source>
</evidence>
<name>A0A0L6V767_9BASI</name>
<reference evidence="4 5" key="1">
    <citation type="submission" date="2015-08" db="EMBL/GenBank/DDBJ databases">
        <title>Next Generation Sequencing and Analysis of the Genome of Puccinia sorghi L Schw, the Causal Agent of Maize Common Rust.</title>
        <authorList>
            <person name="Rochi L."/>
            <person name="Burguener G."/>
            <person name="Darino M."/>
            <person name="Turjanski A."/>
            <person name="Kreff E."/>
            <person name="Dieguez M.J."/>
            <person name="Sacco F."/>
        </authorList>
    </citation>
    <scope>NUCLEOTIDE SEQUENCE [LARGE SCALE GENOMIC DNA]</scope>
    <source>
        <strain evidence="4 5">RO10H11247</strain>
    </source>
</reference>
<dbReference type="Proteomes" id="UP000037035">
    <property type="component" value="Unassembled WGS sequence"/>
</dbReference>
<dbReference type="STRING" id="27349.A0A0L6V767"/>
<feature type="domain" description="Partial AB-hydrolase lipase" evidence="3">
    <location>
        <begin position="133"/>
        <end position="196"/>
    </location>
</feature>
<proteinExistence type="predicted"/>
<feature type="region of interest" description="Disordered" evidence="1">
    <location>
        <begin position="483"/>
        <end position="513"/>
    </location>
</feature>
<feature type="transmembrane region" description="Helical" evidence="2">
    <location>
        <begin position="328"/>
        <end position="346"/>
    </location>
</feature>
<evidence type="ECO:0000256" key="2">
    <source>
        <dbReference type="SAM" id="Phobius"/>
    </source>
</evidence>
<dbReference type="InterPro" id="IPR006693">
    <property type="entry name" value="AB_hydrolase_lipase"/>
</dbReference>
<feature type="compositionally biased region" description="Low complexity" evidence="1">
    <location>
        <begin position="489"/>
        <end position="506"/>
    </location>
</feature>
<protein>
    <recommendedName>
        <fullName evidence="3">Partial AB-hydrolase lipase domain-containing protein</fullName>
    </recommendedName>
</protein>
<feature type="transmembrane region" description="Helical" evidence="2">
    <location>
        <begin position="66"/>
        <end position="89"/>
    </location>
</feature>
<evidence type="ECO:0000313" key="5">
    <source>
        <dbReference type="Proteomes" id="UP000037035"/>
    </source>
</evidence>
<organism evidence="4 5">
    <name type="scientific">Puccinia sorghi</name>
    <dbReference type="NCBI Taxonomy" id="27349"/>
    <lineage>
        <taxon>Eukaryota</taxon>
        <taxon>Fungi</taxon>
        <taxon>Dikarya</taxon>
        <taxon>Basidiomycota</taxon>
        <taxon>Pucciniomycotina</taxon>
        <taxon>Pucciniomycetes</taxon>
        <taxon>Pucciniales</taxon>
        <taxon>Pucciniaceae</taxon>
        <taxon>Puccinia</taxon>
    </lineage>
</organism>